<organism evidence="8 9">
    <name type="scientific">Hymenolepis diminuta</name>
    <name type="common">Rat tapeworm</name>
    <dbReference type="NCBI Taxonomy" id="6216"/>
    <lineage>
        <taxon>Eukaryota</taxon>
        <taxon>Metazoa</taxon>
        <taxon>Spiralia</taxon>
        <taxon>Lophotrochozoa</taxon>
        <taxon>Platyhelminthes</taxon>
        <taxon>Cestoda</taxon>
        <taxon>Eucestoda</taxon>
        <taxon>Cyclophyllidea</taxon>
        <taxon>Hymenolepididae</taxon>
        <taxon>Hymenolepis</taxon>
    </lineage>
</organism>
<dbReference type="SUPFAM" id="SSF57863">
    <property type="entry name" value="ArfGap/RecO-like zinc finger"/>
    <property type="match status" value="1"/>
</dbReference>
<reference evidence="8 9" key="1">
    <citation type="submission" date="2019-07" db="EMBL/GenBank/DDBJ databases">
        <authorList>
            <person name="Jastrzebski P J."/>
            <person name="Paukszto L."/>
            <person name="Jastrzebski P J."/>
        </authorList>
    </citation>
    <scope>NUCLEOTIDE SEQUENCE [LARGE SCALE GENOMIC DNA]</scope>
    <source>
        <strain evidence="8 9">WMS-il1</strain>
    </source>
</reference>
<dbReference type="InterPro" id="IPR037278">
    <property type="entry name" value="ARFGAP/RecO"/>
</dbReference>
<keyword evidence="1" id="KW-0343">GTPase activation</keyword>
<dbReference type="SMART" id="SM00105">
    <property type="entry name" value="ArfGap"/>
    <property type="match status" value="1"/>
</dbReference>
<dbReference type="GO" id="GO:0008270">
    <property type="term" value="F:zinc ion binding"/>
    <property type="evidence" value="ECO:0007669"/>
    <property type="project" value="UniProtKB-KW"/>
</dbReference>
<accession>A0A564YL39</accession>
<keyword evidence="2" id="KW-0479">Metal-binding</keyword>
<dbReference type="Pfam" id="PF01412">
    <property type="entry name" value="ArfGap"/>
    <property type="match status" value="1"/>
</dbReference>
<evidence type="ECO:0000256" key="3">
    <source>
        <dbReference type="ARBA" id="ARBA00022771"/>
    </source>
</evidence>
<feature type="compositionally biased region" description="Low complexity" evidence="6">
    <location>
        <begin position="422"/>
        <end position="433"/>
    </location>
</feature>
<evidence type="ECO:0000313" key="8">
    <source>
        <dbReference type="EMBL" id="VUZ47926.1"/>
    </source>
</evidence>
<evidence type="ECO:0000259" key="7">
    <source>
        <dbReference type="PROSITE" id="PS50115"/>
    </source>
</evidence>
<dbReference type="InterPro" id="IPR038508">
    <property type="entry name" value="ArfGAP_dom_sf"/>
</dbReference>
<dbReference type="EMBL" id="CABIJS010000256">
    <property type="protein sequence ID" value="VUZ47926.1"/>
    <property type="molecule type" value="Genomic_DNA"/>
</dbReference>
<dbReference type="AlphaFoldDB" id="A0A564YL39"/>
<feature type="region of interest" description="Disordered" evidence="6">
    <location>
        <begin position="249"/>
        <end position="276"/>
    </location>
</feature>
<dbReference type="GO" id="GO:0048205">
    <property type="term" value="P:COPI coating of Golgi vesicle"/>
    <property type="evidence" value="ECO:0007669"/>
    <property type="project" value="TreeGrafter"/>
</dbReference>
<protein>
    <recommendedName>
        <fullName evidence="7">Arf-GAP domain-containing protein</fullName>
    </recommendedName>
</protein>
<evidence type="ECO:0000256" key="1">
    <source>
        <dbReference type="ARBA" id="ARBA00022468"/>
    </source>
</evidence>
<dbReference type="InterPro" id="IPR001164">
    <property type="entry name" value="ArfGAP_dom"/>
</dbReference>
<keyword evidence="3 5" id="KW-0863">Zinc-finger</keyword>
<evidence type="ECO:0000256" key="6">
    <source>
        <dbReference type="SAM" id="MobiDB-lite"/>
    </source>
</evidence>
<keyword evidence="4" id="KW-0862">Zinc</keyword>
<evidence type="ECO:0000256" key="4">
    <source>
        <dbReference type="ARBA" id="ARBA00022833"/>
    </source>
</evidence>
<dbReference type="Gene3D" id="1.10.220.150">
    <property type="entry name" value="Arf GTPase activating protein"/>
    <property type="match status" value="1"/>
</dbReference>
<dbReference type="GO" id="GO:0000139">
    <property type="term" value="C:Golgi membrane"/>
    <property type="evidence" value="ECO:0007669"/>
    <property type="project" value="GOC"/>
</dbReference>
<evidence type="ECO:0000256" key="2">
    <source>
        <dbReference type="ARBA" id="ARBA00022723"/>
    </source>
</evidence>
<dbReference type="GO" id="GO:0005096">
    <property type="term" value="F:GTPase activator activity"/>
    <property type="evidence" value="ECO:0007669"/>
    <property type="project" value="UniProtKB-KW"/>
</dbReference>
<feature type="domain" description="Arf-GAP" evidence="7">
    <location>
        <begin position="10"/>
        <end position="116"/>
    </location>
</feature>
<proteinExistence type="predicted"/>
<dbReference type="PRINTS" id="PR00405">
    <property type="entry name" value="REVINTRACTNG"/>
</dbReference>
<sequence>MASPTKDEIDAVLSSLTSKTENKTCFDCSSSNPTWASVTFGVFVCIDCSAVHRSLGVHLSFIRSTQLDTNWTWAQLRAMQVGGNAKATAFFQQHGCMLDDIKQKYNSRAARLYKARIEKLANEAALKLGTQLALDVEEKSSVPDKEVDFFEQHTKSKNEDFTGMILSGVARSDEPLVDLDYSKPSSEMVFNHSSASLDSDSQKVVTKPKKSGFGATKQPKKRGGGFGGAKKVKADFAAIEAAAAEAERQQQQRLQMQQTAAAASSQSKPEETSIETEAQRFASLRLAYQETQEVAKSKAQTPQNMSQQRAEQFERLGMGVGGARAKVIGHSAISDMKTIEREDANELREPKGNFDSDGLTSLLESERQFGGWVNLSRGGAASDIPTDISDGWGADPFKTRAVGGGAKSSYSRDSPTHIFGEPRSSSSIKAPPSTSEPPPIPEALKEKLKDAKSISSADFEFDNQGSDFDASRFEGRTALSSDEYFGRPQPKYQPDYSSELNSIKEGVREGVTKVATRLSSFANDFMTQLQVIYLFEFAVIHLTQTLL</sequence>
<name>A0A564YL39_HYMDI</name>
<feature type="region of interest" description="Disordered" evidence="6">
    <location>
        <begin position="200"/>
        <end position="229"/>
    </location>
</feature>
<keyword evidence="9" id="KW-1185">Reference proteome</keyword>
<feature type="region of interest" description="Disordered" evidence="6">
    <location>
        <begin position="393"/>
        <end position="442"/>
    </location>
</feature>
<dbReference type="PANTHER" id="PTHR45686:SF4">
    <property type="entry name" value="ADP-RIBOSYLATION FACTOR GTPASE ACTIVATING PROTEIN 3, ISOFORM H"/>
    <property type="match status" value="1"/>
</dbReference>
<dbReference type="Proteomes" id="UP000321570">
    <property type="component" value="Unassembled WGS sequence"/>
</dbReference>
<dbReference type="FunFam" id="1.10.220.150:FF:000004">
    <property type="entry name" value="Putative ADP-ribosylation factor GTPase-activating protein 2"/>
    <property type="match status" value="1"/>
</dbReference>
<gene>
    <name evidence="8" type="ORF">WMSIL1_LOCUS7407</name>
</gene>
<dbReference type="PROSITE" id="PS50115">
    <property type="entry name" value="ARFGAP"/>
    <property type="match status" value="1"/>
</dbReference>
<feature type="compositionally biased region" description="Low complexity" evidence="6">
    <location>
        <begin position="251"/>
        <end position="267"/>
    </location>
</feature>
<dbReference type="PANTHER" id="PTHR45686">
    <property type="entry name" value="ADP-RIBOSYLATION FACTOR GTPASE ACTIVATING PROTEIN 3, ISOFORM H-RELATED"/>
    <property type="match status" value="1"/>
</dbReference>
<dbReference type="CDD" id="cd08831">
    <property type="entry name" value="ArfGap_ArfGap2_3_like"/>
    <property type="match status" value="1"/>
</dbReference>
<evidence type="ECO:0000256" key="5">
    <source>
        <dbReference type="PROSITE-ProRule" id="PRU00288"/>
    </source>
</evidence>
<evidence type="ECO:0000313" key="9">
    <source>
        <dbReference type="Proteomes" id="UP000321570"/>
    </source>
</evidence>